<protein>
    <submittedName>
        <fullName evidence="1">Uncharacterized protein</fullName>
    </submittedName>
</protein>
<name>A0A7C4NP05_STAMA</name>
<gene>
    <name evidence="1" type="ORF">ENU20_02070</name>
</gene>
<reference evidence="1" key="1">
    <citation type="journal article" date="2020" name="mSystems">
        <title>Genome- and Community-Level Interaction Insights into Carbon Utilization and Element Cycling Functions of Hydrothermarchaeota in Hydrothermal Sediment.</title>
        <authorList>
            <person name="Zhou Z."/>
            <person name="Liu Y."/>
            <person name="Xu W."/>
            <person name="Pan J."/>
            <person name="Luo Z.H."/>
            <person name="Li M."/>
        </authorList>
    </citation>
    <scope>NUCLEOTIDE SEQUENCE [LARGE SCALE GENOMIC DNA]</scope>
    <source>
        <strain evidence="1">SpSt-648</strain>
    </source>
</reference>
<sequence>METIALRCTTCGAPLPKPQPGEEWVKCEYCGFLNKLVDATKYVEKLKRELEKWIREILPPTTTISTVADLAARHQIFQNIIKPKITMIKANVRAKYLQYVSNPLSPYPPPKEPGEDSRGYFEEALKIQTIREFAVSEDDAKLVNETIFFSNTTGYIINALKALSKYDIKSALKNVEEALNSIPSESSYELVKLRLNAVKTVISALTQIYDRNTNAAVSLAKTSIDLYNELMNKTSSTILPEANKGIVEIEKIIAEAIYNIADASHRYFTAGKDPLEIMKWIETYMKVYAWLRENYGRPIQDLIEISYNFKKFVYGKTGSPEISIVESSGSIYIPFHIIDCRFSYTKGFIFKKGSESRITLLVSSIIPYVENPVIDVLGLESGVPVKPEKISEYPIINLVNNVVSSAKNSSFPGDSRGFPPFITNVLAEKIADKYIEKANAKYRDKITFASTKSTGIIYIPFITRNQRILNNKLGFDLKLTIDFNNLVKLAL</sequence>
<proteinExistence type="predicted"/>
<dbReference type="AlphaFoldDB" id="A0A7C4NP05"/>
<dbReference type="EMBL" id="DTBP01000015">
    <property type="protein sequence ID" value="HGQ73848.1"/>
    <property type="molecule type" value="Genomic_DNA"/>
</dbReference>
<comment type="caution">
    <text evidence="1">The sequence shown here is derived from an EMBL/GenBank/DDBJ whole genome shotgun (WGS) entry which is preliminary data.</text>
</comment>
<organism evidence="1">
    <name type="scientific">Staphylothermus marinus</name>
    <dbReference type="NCBI Taxonomy" id="2280"/>
    <lineage>
        <taxon>Archaea</taxon>
        <taxon>Thermoproteota</taxon>
        <taxon>Thermoprotei</taxon>
        <taxon>Desulfurococcales</taxon>
        <taxon>Desulfurococcaceae</taxon>
        <taxon>Staphylothermus</taxon>
    </lineage>
</organism>
<evidence type="ECO:0000313" key="1">
    <source>
        <dbReference type="EMBL" id="HGQ73848.1"/>
    </source>
</evidence>
<accession>A0A7C4NP05</accession>